<keyword evidence="8 13" id="KW-1133">Transmembrane helix</keyword>
<proteinExistence type="inferred from homology"/>
<evidence type="ECO:0000256" key="4">
    <source>
        <dbReference type="ARBA" id="ARBA00022448"/>
    </source>
</evidence>
<gene>
    <name evidence="13 16" type="primary">yidC</name>
    <name evidence="16" type="ORF">H9804_07330</name>
</gene>
<dbReference type="GO" id="GO:0005886">
    <property type="term" value="C:plasma membrane"/>
    <property type="evidence" value="ECO:0007669"/>
    <property type="project" value="UniProtKB-SubCell"/>
</dbReference>
<dbReference type="PRINTS" id="PR00701">
    <property type="entry name" value="60KDINNERMP"/>
</dbReference>
<keyword evidence="5 13" id="KW-1003">Cell membrane</keyword>
<feature type="transmembrane region" description="Helical" evidence="13">
    <location>
        <begin position="6"/>
        <end position="27"/>
    </location>
</feature>
<dbReference type="InterPro" id="IPR047196">
    <property type="entry name" value="YidC_ALB_C"/>
</dbReference>
<dbReference type="InterPro" id="IPR019998">
    <property type="entry name" value="Membr_insert_YidC"/>
</dbReference>
<dbReference type="GO" id="GO:0051205">
    <property type="term" value="P:protein insertion into membrane"/>
    <property type="evidence" value="ECO:0007669"/>
    <property type="project" value="TreeGrafter"/>
</dbReference>
<evidence type="ECO:0000256" key="7">
    <source>
        <dbReference type="ARBA" id="ARBA00022927"/>
    </source>
</evidence>
<protein>
    <recommendedName>
        <fullName evidence="3 13">Membrane protein insertase YidC</fullName>
    </recommendedName>
    <alternativeName>
        <fullName evidence="12 13">Foldase YidC</fullName>
    </alternativeName>
    <alternativeName>
        <fullName evidence="13">Membrane protein YidC</fullName>
    </alternativeName>
    <alternativeName>
        <fullName evidence="11 13">membrane integrase YidC</fullName>
    </alternativeName>
</protein>
<evidence type="ECO:0000313" key="16">
    <source>
        <dbReference type="EMBL" id="HIZ89741.1"/>
    </source>
</evidence>
<name>A0A9D2GVI4_9BACT</name>
<keyword evidence="9 13" id="KW-0472">Membrane</keyword>
<reference evidence="16" key="2">
    <citation type="submission" date="2021-04" db="EMBL/GenBank/DDBJ databases">
        <authorList>
            <person name="Gilroy R."/>
        </authorList>
    </citation>
    <scope>NUCLEOTIDE SEQUENCE</scope>
    <source>
        <strain evidence="16">ChiW4-1371</strain>
    </source>
</reference>
<feature type="transmembrane region" description="Helical" evidence="13">
    <location>
        <begin position="474"/>
        <end position="498"/>
    </location>
</feature>
<evidence type="ECO:0000256" key="10">
    <source>
        <dbReference type="ARBA" id="ARBA00023186"/>
    </source>
</evidence>
<dbReference type="EMBL" id="DXAQ01000114">
    <property type="protein sequence ID" value="HIZ89741.1"/>
    <property type="molecule type" value="Genomic_DNA"/>
</dbReference>
<sequence>MDKRTIIALVLSFVVIFGWTYVVVPLFTPKQPAYDNSSSKIPQAPVTSSIDNASVDNVSIIQSPVSAPVQASNAEDLTTEKTKIMEVTFNTATGDIRSVALPQWKDTEGEFVTFNKNGSSDYAKMLTPVNSGYTKKITHLDNGLLVTFTAESGSLIISKSYLLSNDSYLIKTNIDVTNTGTNSLNVPVKINIGPKLGSGFEDTTYVFEGAVISNGDKTYRVKINDTDSEVLDRAVWAGYTSKYFLFAAASNDIFKKAEIFPENNSSVASINTDFIVNPGSRQQAAFDFYVGPKYYDQLKDLGLSLQKSMDYGWFYFIAIPMLYILNFLHDIFHNYGIAIIILTIIVKLLTLPLTLKSMFSMKEMAKIQPKVLELREKYKNDPAKLNQATMDLYKEHNVNPLSGCFPLLLQIPIFFALYKALLLSLELKGAPFFGWIVDLSAKDPYYITPIVMGITMFIQQKMTPSTADPMQQKIFLAMPIIFTFLFINFQSGLVLYWLTNNVLSIIQQYIINKRK</sequence>
<evidence type="ECO:0000256" key="12">
    <source>
        <dbReference type="ARBA" id="ARBA00033342"/>
    </source>
</evidence>
<dbReference type="CDD" id="cd20070">
    <property type="entry name" value="5TM_YidC_Alb3"/>
    <property type="match status" value="1"/>
</dbReference>
<keyword evidence="7 13" id="KW-0653">Protein transport</keyword>
<evidence type="ECO:0000256" key="5">
    <source>
        <dbReference type="ARBA" id="ARBA00022475"/>
    </source>
</evidence>
<evidence type="ECO:0000313" key="17">
    <source>
        <dbReference type="Proteomes" id="UP000824176"/>
    </source>
</evidence>
<feature type="transmembrane region" description="Helical" evidence="13">
    <location>
        <begin position="335"/>
        <end position="355"/>
    </location>
</feature>
<dbReference type="GO" id="GO:0015031">
    <property type="term" value="P:protein transport"/>
    <property type="evidence" value="ECO:0007669"/>
    <property type="project" value="UniProtKB-KW"/>
</dbReference>
<comment type="subunit">
    <text evidence="13">Interacts with the Sec translocase complex via SecD. Specifically interacts with transmembrane segments of nascent integral membrane proteins during membrane integration.</text>
</comment>
<evidence type="ECO:0000259" key="15">
    <source>
        <dbReference type="Pfam" id="PF14849"/>
    </source>
</evidence>
<dbReference type="HAMAP" id="MF_01810">
    <property type="entry name" value="YidC_type1"/>
    <property type="match status" value="1"/>
</dbReference>
<dbReference type="InterPro" id="IPR001708">
    <property type="entry name" value="YidC/ALB3/OXA1/COX18"/>
</dbReference>
<dbReference type="Pfam" id="PF02096">
    <property type="entry name" value="60KD_IMP"/>
    <property type="match status" value="1"/>
</dbReference>
<dbReference type="InterPro" id="IPR038221">
    <property type="entry name" value="YidC_periplasmic_sf"/>
</dbReference>
<evidence type="ECO:0000256" key="3">
    <source>
        <dbReference type="ARBA" id="ARBA00015325"/>
    </source>
</evidence>
<dbReference type="InterPro" id="IPR028055">
    <property type="entry name" value="YidC/Oxa/ALB_C"/>
</dbReference>
<dbReference type="CDD" id="cd19961">
    <property type="entry name" value="EcYidC-like_peri"/>
    <property type="match status" value="1"/>
</dbReference>
<evidence type="ECO:0000256" key="11">
    <source>
        <dbReference type="ARBA" id="ARBA00033245"/>
    </source>
</evidence>
<dbReference type="Proteomes" id="UP000824176">
    <property type="component" value="Unassembled WGS sequence"/>
</dbReference>
<feature type="transmembrane region" description="Helical" evidence="13">
    <location>
        <begin position="311"/>
        <end position="329"/>
    </location>
</feature>
<evidence type="ECO:0000256" key="8">
    <source>
        <dbReference type="ARBA" id="ARBA00022989"/>
    </source>
</evidence>
<dbReference type="AlphaFoldDB" id="A0A9D2GVI4"/>
<feature type="domain" description="Membrane insertase YidC/Oxa/ALB C-terminal" evidence="14">
    <location>
        <begin position="335"/>
        <end position="513"/>
    </location>
</feature>
<comment type="caution">
    <text evidence="16">The sequence shown here is derived from an EMBL/GenBank/DDBJ whole genome shotgun (WGS) entry which is preliminary data.</text>
</comment>
<evidence type="ECO:0000256" key="13">
    <source>
        <dbReference type="HAMAP-Rule" id="MF_01810"/>
    </source>
</evidence>
<organism evidence="16 17">
    <name type="scientific">Candidatus Mucispirillum faecigallinarum</name>
    <dbReference type="NCBI Taxonomy" id="2838699"/>
    <lineage>
        <taxon>Bacteria</taxon>
        <taxon>Pseudomonadati</taxon>
        <taxon>Deferribacterota</taxon>
        <taxon>Deferribacteres</taxon>
        <taxon>Deferribacterales</taxon>
        <taxon>Mucispirillaceae</taxon>
        <taxon>Mucispirillum</taxon>
    </lineage>
</organism>
<comment type="similarity">
    <text evidence="2 13">Belongs to the OXA1/ALB3/YidC family. Type 1 subfamily.</text>
</comment>
<comment type="function">
    <text evidence="13">Required for the insertion and/or proper folding and/or complex formation of integral membrane proteins into the membrane. Involved in integration of membrane proteins that insert both dependently and independently of the Sec translocase complex, as well as at least some lipoproteins. Aids folding of multispanning membrane proteins.</text>
</comment>
<evidence type="ECO:0000259" key="14">
    <source>
        <dbReference type="Pfam" id="PF02096"/>
    </source>
</evidence>
<dbReference type="GO" id="GO:0032977">
    <property type="term" value="F:membrane insertase activity"/>
    <property type="evidence" value="ECO:0007669"/>
    <property type="project" value="InterPro"/>
</dbReference>
<dbReference type="Gene3D" id="2.70.98.90">
    <property type="match status" value="1"/>
</dbReference>
<accession>A0A9D2GVI4</accession>
<dbReference type="NCBIfam" id="TIGR03592">
    <property type="entry name" value="yidC_oxa1_cterm"/>
    <property type="match status" value="1"/>
</dbReference>
<evidence type="ECO:0000256" key="9">
    <source>
        <dbReference type="ARBA" id="ARBA00023136"/>
    </source>
</evidence>
<evidence type="ECO:0000256" key="2">
    <source>
        <dbReference type="ARBA" id="ARBA00010527"/>
    </source>
</evidence>
<reference evidence="16" key="1">
    <citation type="journal article" date="2021" name="PeerJ">
        <title>Extensive microbial diversity within the chicken gut microbiome revealed by metagenomics and culture.</title>
        <authorList>
            <person name="Gilroy R."/>
            <person name="Ravi A."/>
            <person name="Getino M."/>
            <person name="Pursley I."/>
            <person name="Horton D.L."/>
            <person name="Alikhan N.F."/>
            <person name="Baker D."/>
            <person name="Gharbi K."/>
            <person name="Hall N."/>
            <person name="Watson M."/>
            <person name="Adriaenssens E.M."/>
            <person name="Foster-Nyarko E."/>
            <person name="Jarju S."/>
            <person name="Secka A."/>
            <person name="Antonio M."/>
            <person name="Oren A."/>
            <person name="Chaudhuri R.R."/>
            <person name="La Ragione R."/>
            <person name="Hildebrand F."/>
            <person name="Pallen M.J."/>
        </authorList>
    </citation>
    <scope>NUCLEOTIDE SEQUENCE</scope>
    <source>
        <strain evidence="16">ChiW4-1371</strain>
    </source>
</reference>
<comment type="subcellular location">
    <subcellularLocation>
        <location evidence="1">Cell inner membrane</location>
        <topology evidence="1">Multi-pass membrane protein</topology>
    </subcellularLocation>
    <subcellularLocation>
        <location evidence="13">Cell membrane</location>
        <topology evidence="13">Multi-pass membrane protein</topology>
    </subcellularLocation>
</comment>
<feature type="domain" description="Membrane insertase YidC N-terminal" evidence="15">
    <location>
        <begin position="81"/>
        <end position="323"/>
    </location>
</feature>
<evidence type="ECO:0000256" key="6">
    <source>
        <dbReference type="ARBA" id="ARBA00022692"/>
    </source>
</evidence>
<dbReference type="Pfam" id="PF14849">
    <property type="entry name" value="YidC_periplas"/>
    <property type="match status" value="1"/>
</dbReference>
<keyword evidence="10 13" id="KW-0143">Chaperone</keyword>
<dbReference type="PANTHER" id="PTHR12428:SF65">
    <property type="entry name" value="CYTOCHROME C OXIDASE ASSEMBLY PROTEIN COX18, MITOCHONDRIAL"/>
    <property type="match status" value="1"/>
</dbReference>
<evidence type="ECO:0000256" key="1">
    <source>
        <dbReference type="ARBA" id="ARBA00004429"/>
    </source>
</evidence>
<dbReference type="PRINTS" id="PR01900">
    <property type="entry name" value="YIDCPROTEIN"/>
</dbReference>
<keyword evidence="4 13" id="KW-0813">Transport</keyword>
<dbReference type="InterPro" id="IPR028053">
    <property type="entry name" value="Membr_insert_YidC_N"/>
</dbReference>
<keyword evidence="6 13" id="KW-0812">Transmembrane</keyword>
<feature type="transmembrane region" description="Helical" evidence="13">
    <location>
        <begin position="404"/>
        <end position="425"/>
    </location>
</feature>
<dbReference type="NCBIfam" id="TIGR03593">
    <property type="entry name" value="yidC_nterm"/>
    <property type="match status" value="1"/>
</dbReference>
<dbReference type="PANTHER" id="PTHR12428">
    <property type="entry name" value="OXA1"/>
    <property type="match status" value="1"/>
</dbReference>